<organism evidence="1 2">
    <name type="scientific">Cryphonectria parasitica (strain ATCC 38755 / EP155)</name>
    <dbReference type="NCBI Taxonomy" id="660469"/>
    <lineage>
        <taxon>Eukaryota</taxon>
        <taxon>Fungi</taxon>
        <taxon>Dikarya</taxon>
        <taxon>Ascomycota</taxon>
        <taxon>Pezizomycotina</taxon>
        <taxon>Sordariomycetes</taxon>
        <taxon>Sordariomycetidae</taxon>
        <taxon>Diaporthales</taxon>
        <taxon>Cryphonectriaceae</taxon>
        <taxon>Cryphonectria-Endothia species complex</taxon>
        <taxon>Cryphonectria</taxon>
    </lineage>
</organism>
<sequence>MGLVHPLHIIATIKGLRCPIACIHLSGADPGWHMLQVISRILTYLKKNPRYIDRDLAYAEMMADGKWRRDVETEEEHIAAVPRFPFIHTCLFLGAVSSDWWSYFLNRIFPRPWNSAPNWGGKHMWEPGCTVIDLTDYSYAFVLPAYQACGTASKRTYRSLRLRPLDGHQCFTAFGKQHDDPERDGV</sequence>
<protein>
    <submittedName>
        <fullName evidence="1">Uncharacterized protein</fullName>
    </submittedName>
</protein>
<evidence type="ECO:0000313" key="2">
    <source>
        <dbReference type="Proteomes" id="UP000803844"/>
    </source>
</evidence>
<gene>
    <name evidence="1" type="ORF">M406DRAFT_75448</name>
</gene>
<comment type="caution">
    <text evidence="1">The sequence shown here is derived from an EMBL/GenBank/DDBJ whole genome shotgun (WGS) entry which is preliminary data.</text>
</comment>
<evidence type="ECO:0000313" key="1">
    <source>
        <dbReference type="EMBL" id="KAF3760094.1"/>
    </source>
</evidence>
<dbReference type="GeneID" id="63842973"/>
<dbReference type="OrthoDB" id="4759443at2759"/>
<name>A0A9P4XSF1_CRYP1</name>
<dbReference type="AlphaFoldDB" id="A0A9P4XSF1"/>
<accession>A0A9P4XSF1</accession>
<proteinExistence type="predicted"/>
<keyword evidence="2" id="KW-1185">Reference proteome</keyword>
<dbReference type="RefSeq" id="XP_040771073.1">
    <property type="nucleotide sequence ID" value="XM_040925844.1"/>
</dbReference>
<reference evidence="1" key="1">
    <citation type="journal article" date="2020" name="Phytopathology">
        <title>Genome sequence of the chestnut blight fungus Cryphonectria parasitica EP155: A fundamental resource for an archetypical invasive plant pathogen.</title>
        <authorList>
            <person name="Crouch J.A."/>
            <person name="Dawe A."/>
            <person name="Aerts A."/>
            <person name="Barry K."/>
            <person name="Churchill A.C.L."/>
            <person name="Grimwood J."/>
            <person name="Hillman B."/>
            <person name="Milgroom M.G."/>
            <person name="Pangilinan J."/>
            <person name="Smith M."/>
            <person name="Salamov A."/>
            <person name="Schmutz J."/>
            <person name="Yadav J."/>
            <person name="Grigoriev I.V."/>
            <person name="Nuss D."/>
        </authorList>
    </citation>
    <scope>NUCLEOTIDE SEQUENCE</scope>
    <source>
        <strain evidence="1">EP155</strain>
    </source>
</reference>
<dbReference type="Proteomes" id="UP000803844">
    <property type="component" value="Unassembled WGS sequence"/>
</dbReference>
<dbReference type="EMBL" id="MU032354">
    <property type="protein sequence ID" value="KAF3760094.1"/>
    <property type="molecule type" value="Genomic_DNA"/>
</dbReference>